<keyword evidence="9" id="KW-1185">Reference proteome</keyword>
<dbReference type="EMBL" id="CP053697">
    <property type="protein sequence ID" value="QKE63592.1"/>
    <property type="molecule type" value="Genomic_DNA"/>
</dbReference>
<comment type="function">
    <text evidence="3">Protein-arginine rhamnosyltransferase that catalyzes the transfer of a single rhamnose to elongation factor P (EF-P) on 'Lys-32', a modification required for EF-P-dependent rescue of polyproline stalled ribosomes.</text>
</comment>
<evidence type="ECO:0000256" key="1">
    <source>
        <dbReference type="ARBA" id="ARBA00022676"/>
    </source>
</evidence>
<proteinExistence type="inferred from homology"/>
<evidence type="ECO:0000256" key="2">
    <source>
        <dbReference type="ARBA" id="ARBA00022679"/>
    </source>
</evidence>
<gene>
    <name evidence="8" type="primary">earP</name>
    <name evidence="8" type="ORF">HNE05_09550</name>
</gene>
<organism evidence="8 9">
    <name type="scientific">Aquipseudomonas campi</name>
    <dbReference type="NCBI Taxonomy" id="2731681"/>
    <lineage>
        <taxon>Bacteria</taxon>
        <taxon>Pseudomonadati</taxon>
        <taxon>Pseudomonadota</taxon>
        <taxon>Gammaproteobacteria</taxon>
        <taxon>Pseudomonadales</taxon>
        <taxon>Pseudomonadaceae</taxon>
        <taxon>Aquipseudomonas</taxon>
    </lineage>
</organism>
<evidence type="ECO:0000256" key="6">
    <source>
        <dbReference type="ARBA" id="ARBA00030025"/>
    </source>
</evidence>
<evidence type="ECO:0000256" key="4">
    <source>
        <dbReference type="ARBA" id="ARBA00024346"/>
    </source>
</evidence>
<protein>
    <recommendedName>
        <fullName evidence="5">Protein-arginine rhamnosyltransferase</fullName>
    </recommendedName>
    <alternativeName>
        <fullName evidence="6">EF-P arginine rhamnosyltransferase</fullName>
    </alternativeName>
</protein>
<evidence type="ECO:0000313" key="9">
    <source>
        <dbReference type="Proteomes" id="UP000501379"/>
    </source>
</evidence>
<dbReference type="Pfam" id="PF10093">
    <property type="entry name" value="EarP"/>
    <property type="match status" value="1"/>
</dbReference>
<dbReference type="Proteomes" id="UP000501379">
    <property type="component" value="Chromosome"/>
</dbReference>
<sequence length="381" mass="42468">MRARWDIFCAVVDNYGDIGVTWRLARQLVAEHAVAVRLWVDELAALQRLCPQADTQAACQWLDGVEVCHWSADWQGAQPGEVVIEAFACHLPAAFVGAMAAQVRKPLWLNLEYLSAEDWVGGCHGLPSPQPGGLQKFFFFPGFTGQTGGLLREGDLLARRRAFQAEPAARVAFLAGLGVPLLDGARLISLFAYENPRLSSWLEALAADARPTQLLVPPGRILGDLQAWLGEAELSPGGSWRRGNLQVHLLPFVRQEDYDLLLWSCDFNAVRGEDSFVRAQWAGRPLLWHIYVQQEQAHLDKLEAFLQLYLQELSAEAATALGDLWRAWNSGQGMDESWAALQKVWPEVSEHAERWCLQQASRPDLAAALAEFYRNWLSCAA</sequence>
<evidence type="ECO:0000256" key="5">
    <source>
        <dbReference type="ARBA" id="ARBA00024416"/>
    </source>
</evidence>
<keyword evidence="8" id="KW-0251">Elongation factor</keyword>
<dbReference type="AlphaFoldDB" id="A0A6M8FGY0"/>
<dbReference type="RefSeq" id="WP_173207366.1">
    <property type="nucleotide sequence ID" value="NZ_CP053697.2"/>
</dbReference>
<evidence type="ECO:0000256" key="3">
    <source>
        <dbReference type="ARBA" id="ARBA00024303"/>
    </source>
</evidence>
<keyword evidence="8" id="KW-0648">Protein biosynthesis</keyword>
<dbReference type="NCBIfam" id="TIGR03837">
    <property type="entry name" value="efp_Arg_rhamno"/>
    <property type="match status" value="1"/>
</dbReference>
<evidence type="ECO:0000313" key="8">
    <source>
        <dbReference type="EMBL" id="QKE63592.1"/>
    </source>
</evidence>
<reference evidence="8" key="1">
    <citation type="submission" date="2020-07" db="EMBL/GenBank/DDBJ databases">
        <title>Nitrate ammonifying Pseudomonas campi sp. nov. isolated from German agricultural grassland.</title>
        <authorList>
            <person name="Timsy T."/>
            <person name="Ulrich A."/>
            <person name="Spanner T."/>
            <person name="Foesel B."/>
            <person name="Kolb S."/>
            <person name="Horn M.A."/>
            <person name="Behrendt U."/>
        </authorList>
    </citation>
    <scope>NUCLEOTIDE SEQUENCE</scope>
    <source>
        <strain evidence="8">S1-A32-2</strain>
    </source>
</reference>
<name>A0A6M8FGY0_9GAMM</name>
<keyword evidence="2" id="KW-0808">Transferase</keyword>
<comment type="similarity">
    <text evidence="4">Belongs to the glycosyltransferase 104 family.</text>
</comment>
<evidence type="ECO:0000256" key="7">
    <source>
        <dbReference type="ARBA" id="ARBA00048472"/>
    </source>
</evidence>
<dbReference type="PIRSF" id="PIRSF015557">
    <property type="entry name" value="UCP015557"/>
    <property type="match status" value="1"/>
</dbReference>
<accession>A0A6M8FGY0</accession>
<keyword evidence="1" id="KW-0328">Glycosyltransferase</keyword>
<dbReference type="KEGG" id="pcam:HNE05_09550"/>
<comment type="catalytic activity">
    <reaction evidence="7">
        <text>dTDP-beta-L-rhamnose + L-arginyl-[protein] = N(omega)-(alpha-L-rhamnosyl)-L-arginyl-[protein] + dTDP + H(+)</text>
        <dbReference type="Rhea" id="RHEA:66692"/>
        <dbReference type="Rhea" id="RHEA-COMP:10532"/>
        <dbReference type="Rhea" id="RHEA-COMP:17096"/>
        <dbReference type="ChEBI" id="CHEBI:15378"/>
        <dbReference type="ChEBI" id="CHEBI:29965"/>
        <dbReference type="ChEBI" id="CHEBI:57510"/>
        <dbReference type="ChEBI" id="CHEBI:58369"/>
        <dbReference type="ChEBI" id="CHEBI:167445"/>
    </reaction>
    <physiologicalReaction direction="left-to-right" evidence="7">
        <dbReference type="Rhea" id="RHEA:66693"/>
    </physiologicalReaction>
</comment>
<dbReference type="GO" id="GO:0106361">
    <property type="term" value="F:protein-arginine rhamnosyltransferase activity"/>
    <property type="evidence" value="ECO:0007669"/>
    <property type="project" value="InterPro"/>
</dbReference>
<dbReference type="GO" id="GO:0003746">
    <property type="term" value="F:translation elongation factor activity"/>
    <property type="evidence" value="ECO:0007669"/>
    <property type="project" value="UniProtKB-KW"/>
</dbReference>
<dbReference type="InterPro" id="IPR016633">
    <property type="entry name" value="EarP"/>
</dbReference>